<reference evidence="2" key="1">
    <citation type="submission" date="2014-09" db="EMBL/GenBank/DDBJ databases">
        <authorList>
            <person name="Mudge J."/>
            <person name="Ramaraj T."/>
            <person name="Lindquist I.E."/>
            <person name="Bharti A.K."/>
            <person name="Sundararajan A."/>
            <person name="Cameron C.T."/>
            <person name="Woodward J.E."/>
            <person name="May G.D."/>
            <person name="Brubaker C."/>
            <person name="Broadhvest J."/>
            <person name="Wilkins T.A."/>
        </authorList>
    </citation>
    <scope>NUCLEOTIDE SEQUENCE</scope>
    <source>
        <strain evidence="2">cv. AKA8401</strain>
    </source>
</reference>
<proteinExistence type="predicted"/>
<dbReference type="EMBL" id="KN446176">
    <property type="protein sequence ID" value="KHG28728.1"/>
    <property type="molecule type" value="Genomic_DNA"/>
</dbReference>
<name>A0A0B0PQI4_GOSAR</name>
<accession>A0A0B0PQI4</accession>
<dbReference type="AlphaFoldDB" id="A0A0B0PQI4"/>
<sequence>MFRKHLMNLQKFKLKVVGRAEVEDVRYLKIYMSR</sequence>
<keyword evidence="2" id="KW-1185">Reference proteome</keyword>
<organism evidence="1 2">
    <name type="scientific">Gossypium arboreum</name>
    <name type="common">Tree cotton</name>
    <name type="synonym">Gossypium nanking</name>
    <dbReference type="NCBI Taxonomy" id="29729"/>
    <lineage>
        <taxon>Eukaryota</taxon>
        <taxon>Viridiplantae</taxon>
        <taxon>Streptophyta</taxon>
        <taxon>Embryophyta</taxon>
        <taxon>Tracheophyta</taxon>
        <taxon>Spermatophyta</taxon>
        <taxon>Magnoliopsida</taxon>
        <taxon>eudicotyledons</taxon>
        <taxon>Gunneridae</taxon>
        <taxon>Pentapetalae</taxon>
        <taxon>rosids</taxon>
        <taxon>malvids</taxon>
        <taxon>Malvales</taxon>
        <taxon>Malvaceae</taxon>
        <taxon>Malvoideae</taxon>
        <taxon>Gossypium</taxon>
    </lineage>
</organism>
<gene>
    <name evidence="1" type="ORF">F383_01317</name>
</gene>
<evidence type="ECO:0000313" key="2">
    <source>
        <dbReference type="Proteomes" id="UP000032142"/>
    </source>
</evidence>
<dbReference type="Proteomes" id="UP000032142">
    <property type="component" value="Unassembled WGS sequence"/>
</dbReference>
<evidence type="ECO:0000313" key="1">
    <source>
        <dbReference type="EMBL" id="KHG28728.1"/>
    </source>
</evidence>
<protein>
    <submittedName>
        <fullName evidence="1">Uncharacterized protein</fullName>
    </submittedName>
</protein>